<feature type="transmembrane region" description="Helical" evidence="6">
    <location>
        <begin position="295"/>
        <end position="317"/>
    </location>
</feature>
<evidence type="ECO:0000256" key="6">
    <source>
        <dbReference type="SAM" id="Phobius"/>
    </source>
</evidence>
<feature type="transmembrane region" description="Helical" evidence="6">
    <location>
        <begin position="200"/>
        <end position="217"/>
    </location>
</feature>
<feature type="transmembrane region" description="Helical" evidence="6">
    <location>
        <begin position="462"/>
        <end position="485"/>
    </location>
</feature>
<feature type="compositionally biased region" description="Basic residues" evidence="5">
    <location>
        <begin position="19"/>
        <end position="37"/>
    </location>
</feature>
<evidence type="ECO:0000256" key="3">
    <source>
        <dbReference type="ARBA" id="ARBA00022989"/>
    </source>
</evidence>
<evidence type="ECO:0000259" key="7">
    <source>
        <dbReference type="Pfam" id="PF04932"/>
    </source>
</evidence>
<feature type="region of interest" description="Disordered" evidence="5">
    <location>
        <begin position="68"/>
        <end position="88"/>
    </location>
</feature>
<evidence type="ECO:0000256" key="4">
    <source>
        <dbReference type="ARBA" id="ARBA00023136"/>
    </source>
</evidence>
<dbReference type="PANTHER" id="PTHR37422:SF13">
    <property type="entry name" value="LIPOPOLYSACCHARIDE BIOSYNTHESIS PROTEIN PA4999-RELATED"/>
    <property type="match status" value="1"/>
</dbReference>
<dbReference type="AlphaFoldDB" id="A0A5D0RH01"/>
<feature type="transmembrane region" description="Helical" evidence="6">
    <location>
        <begin position="439"/>
        <end position="455"/>
    </location>
</feature>
<dbReference type="PANTHER" id="PTHR37422">
    <property type="entry name" value="TEICHURONIC ACID BIOSYNTHESIS PROTEIN TUAE"/>
    <property type="match status" value="1"/>
</dbReference>
<feature type="transmembrane region" description="Helical" evidence="6">
    <location>
        <begin position="614"/>
        <end position="632"/>
    </location>
</feature>
<feature type="domain" description="O-antigen ligase-related" evidence="7">
    <location>
        <begin position="424"/>
        <end position="565"/>
    </location>
</feature>
<dbReference type="InterPro" id="IPR051533">
    <property type="entry name" value="WaaL-like"/>
</dbReference>
<feature type="transmembrane region" description="Helical" evidence="6">
    <location>
        <begin position="329"/>
        <end position="352"/>
    </location>
</feature>
<proteinExistence type="predicted"/>
<feature type="transmembrane region" description="Helical" evidence="6">
    <location>
        <begin position="589"/>
        <end position="608"/>
    </location>
</feature>
<feature type="transmembrane region" description="Helical" evidence="6">
    <location>
        <begin position="257"/>
        <end position="275"/>
    </location>
</feature>
<keyword evidence="2 6" id="KW-0812">Transmembrane</keyword>
<organism evidence="8 9">
    <name type="scientific">Maritimibacter fusiformis</name>
    <dbReference type="NCBI Taxonomy" id="2603819"/>
    <lineage>
        <taxon>Bacteria</taxon>
        <taxon>Pseudomonadati</taxon>
        <taxon>Pseudomonadota</taxon>
        <taxon>Alphaproteobacteria</taxon>
        <taxon>Rhodobacterales</taxon>
        <taxon>Roseobacteraceae</taxon>
        <taxon>Maritimibacter</taxon>
    </lineage>
</organism>
<dbReference type="InterPro" id="IPR007016">
    <property type="entry name" value="O-antigen_ligase-rel_domated"/>
</dbReference>
<dbReference type="EMBL" id="VSIY01000013">
    <property type="protein sequence ID" value="TYB80683.1"/>
    <property type="molecule type" value="Genomic_DNA"/>
</dbReference>
<protein>
    <submittedName>
        <fullName evidence="8">O-antigen ligase family protein</fullName>
    </submittedName>
</protein>
<evidence type="ECO:0000313" key="9">
    <source>
        <dbReference type="Proteomes" id="UP000322080"/>
    </source>
</evidence>
<dbReference type="Proteomes" id="UP000322080">
    <property type="component" value="Unassembled WGS sequence"/>
</dbReference>
<feature type="compositionally biased region" description="Basic residues" evidence="5">
    <location>
        <begin position="1"/>
        <end position="10"/>
    </location>
</feature>
<accession>A0A5D0RH01</accession>
<comment type="caution">
    <text evidence="8">The sequence shown here is derived from an EMBL/GenBank/DDBJ whole genome shotgun (WGS) entry which is preliminary data.</text>
</comment>
<feature type="transmembrane region" description="Helical" evidence="6">
    <location>
        <begin position="559"/>
        <end position="582"/>
    </location>
</feature>
<keyword evidence="4 6" id="KW-0472">Membrane</keyword>
<feature type="transmembrane region" description="Helical" evidence="6">
    <location>
        <begin position="223"/>
        <end position="245"/>
    </location>
</feature>
<dbReference type="GO" id="GO:0016020">
    <property type="term" value="C:membrane"/>
    <property type="evidence" value="ECO:0007669"/>
    <property type="project" value="UniProtKB-SubCell"/>
</dbReference>
<gene>
    <name evidence="8" type="ORF">FVF75_13735</name>
</gene>
<evidence type="ECO:0000256" key="1">
    <source>
        <dbReference type="ARBA" id="ARBA00004141"/>
    </source>
</evidence>
<name>A0A5D0RH01_9RHOB</name>
<evidence type="ECO:0000256" key="5">
    <source>
        <dbReference type="SAM" id="MobiDB-lite"/>
    </source>
</evidence>
<feature type="transmembrane region" description="Helical" evidence="6">
    <location>
        <begin position="416"/>
        <end position="433"/>
    </location>
</feature>
<reference evidence="8 9" key="1">
    <citation type="submission" date="2019-08" db="EMBL/GenBank/DDBJ databases">
        <title>Identification of a novel species of the genus Boseongicola.</title>
        <authorList>
            <person name="Zhang X.-Q."/>
        </authorList>
    </citation>
    <scope>NUCLEOTIDE SEQUENCE [LARGE SCALE GENOMIC DNA]</scope>
    <source>
        <strain evidence="8 9">HY14</strain>
    </source>
</reference>
<sequence>MPCPRARHPRPLPDPLHRPSGRGFRRRPGGPARRGRRGPAALGRDRVAEGLAGRGTAWFRVVARAATTGRRPGPDRHSRCRGAGCRDPGRRGFADRICRWPVRAVSPVSGLDDRPDRGPATRGAAPVPRAGENRPASHGRLMIDFDKPRSAQAQARAEARADETRRAALPDDAFGFEEIRLEGENGQATGALARRINDRVGAVLVAVVVLAAIPLASARPVFWMIWAAVLGLMLAVYMVTVALVDPARPINSLKLKAVLLPALAMPLFGLVQYLVGGPLALDDLPGGLRTPVGTLAPEATFMAVVRLFGLFALFVLVHEVSTRARRVTAMAWGLFAGVALHAVWALIALVFLDDVAFWGEKTAYLGVATGTFVNRNSFANFLGMGLGLGVALILARAARPHLRMPGGRTLLSERNLETAALWLVAGIILIAMLATQSRMGVVSGGIGALLVYFVMKLKRDHTVLAAATRTAVIALAGIVVGFGVFGRGLLERGLFTATEAVNRSEIYKQVIGMIAERPLAGTGLDTFQPAFEIAQQPPVSAALVWRLAHNSYLTLWSEMGLIVGTLPLIAVAVIAVKLVTIIRRRRTDYAVAAAGLGVIVQQALHATVDFSLEIQANLMLFIVILAMGLGRLRRKATR</sequence>
<keyword evidence="8" id="KW-0436">Ligase</keyword>
<comment type="subcellular location">
    <subcellularLocation>
        <location evidence="1">Membrane</location>
        <topology evidence="1">Multi-pass membrane protein</topology>
    </subcellularLocation>
</comment>
<dbReference type="Pfam" id="PF04932">
    <property type="entry name" value="Wzy_C"/>
    <property type="match status" value="1"/>
</dbReference>
<feature type="region of interest" description="Disordered" evidence="5">
    <location>
        <begin position="108"/>
        <end position="144"/>
    </location>
</feature>
<feature type="transmembrane region" description="Helical" evidence="6">
    <location>
        <begin position="378"/>
        <end position="395"/>
    </location>
</feature>
<dbReference type="GO" id="GO:0016874">
    <property type="term" value="F:ligase activity"/>
    <property type="evidence" value="ECO:0007669"/>
    <property type="project" value="UniProtKB-KW"/>
</dbReference>
<evidence type="ECO:0000313" key="8">
    <source>
        <dbReference type="EMBL" id="TYB80683.1"/>
    </source>
</evidence>
<evidence type="ECO:0000256" key="2">
    <source>
        <dbReference type="ARBA" id="ARBA00022692"/>
    </source>
</evidence>
<keyword evidence="3 6" id="KW-1133">Transmembrane helix</keyword>
<keyword evidence="9" id="KW-1185">Reference proteome</keyword>
<feature type="region of interest" description="Disordered" evidence="5">
    <location>
        <begin position="1"/>
        <end position="48"/>
    </location>
</feature>